<sequence length="291" mass="33777">MPQLAPIVLFTFNRISETRATVNALRKNFLAKESDLFIFSDGPKFLDDKKVAGVHNFIDTISGFKSVTIIKSSVNKGLASSIIEGVSEILKTYDSVIVLEDDLISSPNFLDFMNQALEFYRNNPMVFSISGYTMDLPGLKNNKKDYYLGYRASSWGWGTWADRWTKVDWDSNEFKPLSWKEKRNFRKGGNDLPRMLNNQLKKKIDSWAIRWVYHQFKIGGLTVFPKSSKILSVGFGDDATHTKKTRRFDTVLDNGKRIHFEFDDELILNPKLLKDFRNKFSIWSRIKDRIW</sequence>
<dbReference type="Gene3D" id="3.90.550.10">
    <property type="entry name" value="Spore Coat Polysaccharide Biosynthesis Protein SpsA, Chain A"/>
    <property type="match status" value="1"/>
</dbReference>
<dbReference type="Proteomes" id="UP000295438">
    <property type="component" value="Unassembled WGS sequence"/>
</dbReference>
<organism evidence="1 2">
    <name type="scientific">Algoriphagus formosus</name>
    <dbReference type="NCBI Taxonomy" id="2007308"/>
    <lineage>
        <taxon>Bacteria</taxon>
        <taxon>Pseudomonadati</taxon>
        <taxon>Bacteroidota</taxon>
        <taxon>Cytophagia</taxon>
        <taxon>Cytophagales</taxon>
        <taxon>Cyclobacteriaceae</taxon>
        <taxon>Algoriphagus</taxon>
    </lineage>
</organism>
<keyword evidence="2" id="KW-1185">Reference proteome</keyword>
<gene>
    <name evidence="1" type="ORF">E1898_18900</name>
</gene>
<reference evidence="1 2" key="1">
    <citation type="submission" date="2019-03" db="EMBL/GenBank/DDBJ databases">
        <title>Algoriphagus aquimaris sp. nov., isolated form marine sediment in Pohang, Korea.</title>
        <authorList>
            <person name="Kim J."/>
            <person name="Yoon S.-H."/>
            <person name="Lee S.-S."/>
        </authorList>
    </citation>
    <scope>NUCLEOTIDE SEQUENCE [LARGE SCALE GENOMIC DNA]</scope>
    <source>
        <strain evidence="1 2">F21</strain>
    </source>
</reference>
<dbReference type="GO" id="GO:0016740">
    <property type="term" value="F:transferase activity"/>
    <property type="evidence" value="ECO:0007669"/>
    <property type="project" value="UniProtKB-KW"/>
</dbReference>
<keyword evidence="1" id="KW-0808">Transferase</keyword>
<dbReference type="SUPFAM" id="SSF53448">
    <property type="entry name" value="Nucleotide-diphospho-sugar transferases"/>
    <property type="match status" value="1"/>
</dbReference>
<proteinExistence type="predicted"/>
<dbReference type="InterPro" id="IPR029044">
    <property type="entry name" value="Nucleotide-diphossugar_trans"/>
</dbReference>
<evidence type="ECO:0000313" key="2">
    <source>
        <dbReference type="Proteomes" id="UP000295438"/>
    </source>
</evidence>
<name>A0A4R5USJ1_9BACT</name>
<dbReference type="EMBL" id="SMUW01000037">
    <property type="protein sequence ID" value="TDK42043.1"/>
    <property type="molecule type" value="Genomic_DNA"/>
</dbReference>
<protein>
    <submittedName>
        <fullName evidence="1">Glycosyltransferase</fullName>
    </submittedName>
</protein>
<accession>A0A4R5USJ1</accession>
<evidence type="ECO:0000313" key="1">
    <source>
        <dbReference type="EMBL" id="TDK42043.1"/>
    </source>
</evidence>
<comment type="caution">
    <text evidence="1">The sequence shown here is derived from an EMBL/GenBank/DDBJ whole genome shotgun (WGS) entry which is preliminary data.</text>
</comment>
<dbReference type="RefSeq" id="WP_133392065.1">
    <property type="nucleotide sequence ID" value="NZ_SMUW01000037.1"/>
</dbReference>
<dbReference type="AlphaFoldDB" id="A0A4R5USJ1"/>